<reference evidence="2 3" key="1">
    <citation type="submission" date="2020-04" db="EMBL/GenBank/DDBJ databases">
        <title>Draft genome of Pyxidicoccus fallax type strain.</title>
        <authorList>
            <person name="Whitworth D.E."/>
        </authorList>
    </citation>
    <scope>NUCLEOTIDE SEQUENCE [LARGE SCALE GENOMIC DNA]</scope>
    <source>
        <strain evidence="2 3">DSM 14698</strain>
    </source>
</reference>
<name>A0A848LVK0_9BACT</name>
<evidence type="ECO:0000313" key="3">
    <source>
        <dbReference type="Proteomes" id="UP000518300"/>
    </source>
</evidence>
<feature type="signal peptide" evidence="1">
    <location>
        <begin position="1"/>
        <end position="23"/>
    </location>
</feature>
<proteinExistence type="predicted"/>
<dbReference type="RefSeq" id="WP_169350649.1">
    <property type="nucleotide sequence ID" value="NZ_JABBJJ010000325.1"/>
</dbReference>
<dbReference type="Proteomes" id="UP000518300">
    <property type="component" value="Unassembled WGS sequence"/>
</dbReference>
<protein>
    <submittedName>
        <fullName evidence="2">Uncharacterized protein</fullName>
    </submittedName>
</protein>
<sequence>MNRWLRGCALALMVAGPFAPALAAEPPAGAASCSKAEVTKRRRSAEKLYREGRFSEAVETLRRTKETCWSALDATDRGWLVSDLGLAALRAGQPEVCRQVLDEAPAELDAGSRVAKAIAHNRGLCQKGDALPVKVLYRWLGISDPSEASAALSRSWSYSIGLREGSLPGRRDRDIDRCTELDGVEWADLEDMKQIDIGPALSQRQRCWTMKRLTTARPSRVSYVRNVLSTKAPGTVLPSAMAPPTSYHDSAAPDGAGQSWAAFAPKLRFEPDPERPGEVRITGEYERGQLEPWAVGDFNGDGFEDIVIHRTMSYGGSLVEISTFLLTRTRPDDVLTVLEQMD</sequence>
<keyword evidence="1" id="KW-0732">Signal</keyword>
<gene>
    <name evidence="2" type="ORF">HG543_42430</name>
</gene>
<feature type="chain" id="PRO_5032490808" evidence="1">
    <location>
        <begin position="24"/>
        <end position="342"/>
    </location>
</feature>
<evidence type="ECO:0000313" key="2">
    <source>
        <dbReference type="EMBL" id="NMO21463.1"/>
    </source>
</evidence>
<accession>A0A848LVK0</accession>
<dbReference type="EMBL" id="JABBJJ010000325">
    <property type="protein sequence ID" value="NMO21463.1"/>
    <property type="molecule type" value="Genomic_DNA"/>
</dbReference>
<comment type="caution">
    <text evidence="2">The sequence shown here is derived from an EMBL/GenBank/DDBJ whole genome shotgun (WGS) entry which is preliminary data.</text>
</comment>
<keyword evidence="3" id="KW-1185">Reference proteome</keyword>
<organism evidence="2 3">
    <name type="scientific">Pyxidicoccus fallax</name>
    <dbReference type="NCBI Taxonomy" id="394095"/>
    <lineage>
        <taxon>Bacteria</taxon>
        <taxon>Pseudomonadati</taxon>
        <taxon>Myxococcota</taxon>
        <taxon>Myxococcia</taxon>
        <taxon>Myxococcales</taxon>
        <taxon>Cystobacterineae</taxon>
        <taxon>Myxococcaceae</taxon>
        <taxon>Pyxidicoccus</taxon>
    </lineage>
</organism>
<dbReference type="AlphaFoldDB" id="A0A848LVK0"/>
<evidence type="ECO:0000256" key="1">
    <source>
        <dbReference type="SAM" id="SignalP"/>
    </source>
</evidence>